<organism evidence="2 3">
    <name type="scientific">Kitasatospora kifunensis</name>
    <name type="common">Streptomyces kifunensis</name>
    <dbReference type="NCBI Taxonomy" id="58351"/>
    <lineage>
        <taxon>Bacteria</taxon>
        <taxon>Bacillati</taxon>
        <taxon>Actinomycetota</taxon>
        <taxon>Actinomycetes</taxon>
        <taxon>Kitasatosporales</taxon>
        <taxon>Streptomycetaceae</taxon>
        <taxon>Kitasatospora</taxon>
    </lineage>
</organism>
<dbReference type="InterPro" id="IPR037523">
    <property type="entry name" value="VOC_core"/>
</dbReference>
<dbReference type="CDD" id="cd07246">
    <property type="entry name" value="VOC_like"/>
    <property type="match status" value="1"/>
</dbReference>
<dbReference type="Proteomes" id="UP000540506">
    <property type="component" value="Unassembled WGS sequence"/>
</dbReference>
<comment type="caution">
    <text evidence="2">The sequence shown here is derived from an EMBL/GenBank/DDBJ whole genome shotgun (WGS) entry which is preliminary data.</text>
</comment>
<reference evidence="2 3" key="1">
    <citation type="submission" date="2020-08" db="EMBL/GenBank/DDBJ databases">
        <title>Sequencing the genomes of 1000 actinobacteria strains.</title>
        <authorList>
            <person name="Klenk H.-P."/>
        </authorList>
    </citation>
    <scope>NUCLEOTIDE SEQUENCE [LARGE SCALE GENOMIC DNA]</scope>
    <source>
        <strain evidence="2 3">DSM 41654</strain>
    </source>
</reference>
<dbReference type="SUPFAM" id="SSF54593">
    <property type="entry name" value="Glyoxalase/Bleomycin resistance protein/Dihydroxybiphenyl dioxygenase"/>
    <property type="match status" value="1"/>
</dbReference>
<dbReference type="PANTHER" id="PTHR34109:SF1">
    <property type="entry name" value="VOC DOMAIN-CONTAINING PROTEIN"/>
    <property type="match status" value="1"/>
</dbReference>
<accession>A0A7W7QYG4</accession>
<protein>
    <submittedName>
        <fullName evidence="2">PhnB protein</fullName>
    </submittedName>
</protein>
<evidence type="ECO:0000259" key="1">
    <source>
        <dbReference type="PROSITE" id="PS51819"/>
    </source>
</evidence>
<keyword evidence="3" id="KW-1185">Reference proteome</keyword>
<dbReference type="EMBL" id="JACHJV010000001">
    <property type="protein sequence ID" value="MBB4922112.1"/>
    <property type="molecule type" value="Genomic_DNA"/>
</dbReference>
<evidence type="ECO:0000313" key="3">
    <source>
        <dbReference type="Proteomes" id="UP000540506"/>
    </source>
</evidence>
<dbReference type="PANTHER" id="PTHR34109">
    <property type="entry name" value="BNAUNNG04460D PROTEIN-RELATED"/>
    <property type="match status" value="1"/>
</dbReference>
<feature type="domain" description="VOC" evidence="1">
    <location>
        <begin position="12"/>
        <end position="136"/>
    </location>
</feature>
<sequence>MPAVKPVPDNYPRVSPYLAIDGAAAAIEFYTSVFGARQRGGVMTGPDGRIGHAELVLGDSVIMLADEYPEIGSRAPKTIGGTPVLLQVYVEDVDAVFAKALAAGAIELRPLADQFYGDRSGTFEDPFGHRWNVASHIEDVPPQEMASRAATAMGGS</sequence>
<dbReference type="Pfam" id="PF00903">
    <property type="entry name" value="Glyoxalase"/>
    <property type="match status" value="1"/>
</dbReference>
<evidence type="ECO:0000313" key="2">
    <source>
        <dbReference type="EMBL" id="MBB4922112.1"/>
    </source>
</evidence>
<name>A0A7W7QYG4_KITKI</name>
<dbReference type="InterPro" id="IPR029068">
    <property type="entry name" value="Glyas_Bleomycin-R_OHBP_Dase"/>
</dbReference>
<gene>
    <name evidence="2" type="ORF">FHR34_001105</name>
</gene>
<dbReference type="Gene3D" id="3.30.720.110">
    <property type="match status" value="1"/>
</dbReference>
<dbReference type="AlphaFoldDB" id="A0A7W7QYG4"/>
<dbReference type="Gene3D" id="3.30.720.120">
    <property type="match status" value="1"/>
</dbReference>
<dbReference type="RefSeq" id="WP_184934341.1">
    <property type="nucleotide sequence ID" value="NZ_JACHJV010000001.1"/>
</dbReference>
<dbReference type="InterPro" id="IPR004360">
    <property type="entry name" value="Glyas_Fos-R_dOase_dom"/>
</dbReference>
<proteinExistence type="predicted"/>
<dbReference type="PROSITE" id="PS51819">
    <property type="entry name" value="VOC"/>
    <property type="match status" value="1"/>
</dbReference>